<sequence length="101" mass="10840">MAGLDVHFQALDECARAAKNASKALVPGDMMSPRKLPPLPGKLTDSTVFGRLDNSQSLAIDIDKIWRDVLGTDLGLARSKLGGVERALDKVETNIRAADKP</sequence>
<reference evidence="1 2" key="1">
    <citation type="submission" date="2020-08" db="EMBL/GenBank/DDBJ databases">
        <title>Sequencing the genomes of 1000 actinobacteria strains.</title>
        <authorList>
            <person name="Klenk H.-P."/>
        </authorList>
    </citation>
    <scope>NUCLEOTIDE SEQUENCE [LARGE SCALE GENOMIC DNA]</scope>
    <source>
        <strain evidence="1 2">DSM 44320</strain>
    </source>
</reference>
<dbReference type="EMBL" id="JACIBV010000001">
    <property type="protein sequence ID" value="MBB3728434.1"/>
    <property type="molecule type" value="Genomic_DNA"/>
</dbReference>
<keyword evidence="2" id="KW-1185">Reference proteome</keyword>
<evidence type="ECO:0000313" key="1">
    <source>
        <dbReference type="EMBL" id="MBB3728434.1"/>
    </source>
</evidence>
<accession>A0A7W5VB91</accession>
<name>A0A7W5VB91_9ACTN</name>
<evidence type="ECO:0000313" key="2">
    <source>
        <dbReference type="Proteomes" id="UP000579945"/>
    </source>
</evidence>
<protein>
    <submittedName>
        <fullName evidence="1">Uncharacterized protein</fullName>
    </submittedName>
</protein>
<gene>
    <name evidence="1" type="ORF">FHR33_004294</name>
</gene>
<proteinExistence type="predicted"/>
<dbReference type="AlphaFoldDB" id="A0A7W5VB91"/>
<dbReference type="Proteomes" id="UP000579945">
    <property type="component" value="Unassembled WGS sequence"/>
</dbReference>
<dbReference type="RefSeq" id="WP_183650389.1">
    <property type="nucleotide sequence ID" value="NZ_JACIBV010000001.1"/>
</dbReference>
<comment type="caution">
    <text evidence="1">The sequence shown here is derived from an EMBL/GenBank/DDBJ whole genome shotgun (WGS) entry which is preliminary data.</text>
</comment>
<organism evidence="1 2">
    <name type="scientific">Nonomuraea dietziae</name>
    <dbReference type="NCBI Taxonomy" id="65515"/>
    <lineage>
        <taxon>Bacteria</taxon>
        <taxon>Bacillati</taxon>
        <taxon>Actinomycetota</taxon>
        <taxon>Actinomycetes</taxon>
        <taxon>Streptosporangiales</taxon>
        <taxon>Streptosporangiaceae</taxon>
        <taxon>Nonomuraea</taxon>
    </lineage>
</organism>
<dbReference type="GeneID" id="95390668"/>